<comment type="caution">
    <text evidence="1">The sequence shown here is derived from an EMBL/GenBank/DDBJ whole genome shotgun (WGS) entry which is preliminary data.</text>
</comment>
<gene>
    <name evidence="1" type="ORF">NEOLI_000351</name>
</gene>
<reference evidence="1 2" key="1">
    <citation type="submission" date="2016-04" db="EMBL/GenBank/DDBJ databases">
        <title>Evolutionary innovation and constraint leading to complex multicellularity in the Ascomycota.</title>
        <authorList>
            <person name="Cisse O."/>
            <person name="Nguyen A."/>
            <person name="Hewitt D.A."/>
            <person name="Jedd G."/>
            <person name="Stajich J.E."/>
        </authorList>
    </citation>
    <scope>NUCLEOTIDE SEQUENCE [LARGE SCALE GENOMIC DNA]</scope>
    <source>
        <strain evidence="1 2">DAH-3</strain>
    </source>
</reference>
<proteinExistence type="predicted"/>
<sequence>MAKDYKAGCSVDQLKSNVQHHFKKYSPSKNWNAVTQLMLRLSHYAIAMPITPIKQIPMPLSNRATSPYSSNAISHVPTVFSQNLAEQLLLAFHGSR</sequence>
<dbReference type="AlphaFoldDB" id="A0A1U7LVM1"/>
<protein>
    <submittedName>
        <fullName evidence="1">Uncharacterized protein</fullName>
    </submittedName>
</protein>
<accession>A0A1U7LVM1</accession>
<dbReference type="Proteomes" id="UP000186594">
    <property type="component" value="Unassembled WGS sequence"/>
</dbReference>
<dbReference type="EMBL" id="LXFE01000152">
    <property type="protein sequence ID" value="OLL26720.1"/>
    <property type="molecule type" value="Genomic_DNA"/>
</dbReference>
<evidence type="ECO:0000313" key="1">
    <source>
        <dbReference type="EMBL" id="OLL26720.1"/>
    </source>
</evidence>
<name>A0A1U7LVM1_NEOID</name>
<organism evidence="1 2">
    <name type="scientific">Neolecta irregularis (strain DAH-3)</name>
    <dbReference type="NCBI Taxonomy" id="1198029"/>
    <lineage>
        <taxon>Eukaryota</taxon>
        <taxon>Fungi</taxon>
        <taxon>Dikarya</taxon>
        <taxon>Ascomycota</taxon>
        <taxon>Taphrinomycotina</taxon>
        <taxon>Neolectales</taxon>
        <taxon>Neolectaceae</taxon>
        <taxon>Neolecta</taxon>
    </lineage>
</organism>
<keyword evidence="2" id="KW-1185">Reference proteome</keyword>
<evidence type="ECO:0000313" key="2">
    <source>
        <dbReference type="Proteomes" id="UP000186594"/>
    </source>
</evidence>